<dbReference type="RefSeq" id="WP_343847858.1">
    <property type="nucleotide sequence ID" value="NZ_BAAAFI010000001.1"/>
</dbReference>
<organism evidence="2 3">
    <name type="scientific">Algoriphagus jejuensis</name>
    <dbReference type="NCBI Taxonomy" id="419934"/>
    <lineage>
        <taxon>Bacteria</taxon>
        <taxon>Pseudomonadati</taxon>
        <taxon>Bacteroidota</taxon>
        <taxon>Cytophagia</taxon>
        <taxon>Cytophagales</taxon>
        <taxon>Cyclobacteriaceae</taxon>
        <taxon>Algoriphagus</taxon>
    </lineage>
</organism>
<evidence type="ECO:0000256" key="1">
    <source>
        <dbReference type="SAM" id="SignalP"/>
    </source>
</evidence>
<evidence type="ECO:0000313" key="3">
    <source>
        <dbReference type="Proteomes" id="UP001500469"/>
    </source>
</evidence>
<proteinExistence type="predicted"/>
<dbReference type="Proteomes" id="UP001500469">
    <property type="component" value="Unassembled WGS sequence"/>
</dbReference>
<keyword evidence="1" id="KW-0732">Signal</keyword>
<protein>
    <recommendedName>
        <fullName evidence="4">Outer membrane protein</fullName>
    </recommendedName>
</protein>
<name>A0ABN1MVX4_9BACT</name>
<comment type="caution">
    <text evidence="2">The sequence shown here is derived from an EMBL/GenBank/DDBJ whole genome shotgun (WGS) entry which is preliminary data.</text>
</comment>
<keyword evidence="3" id="KW-1185">Reference proteome</keyword>
<feature type="chain" id="PRO_5046414488" description="Outer membrane protein" evidence="1">
    <location>
        <begin position="21"/>
        <end position="221"/>
    </location>
</feature>
<sequence>MKHKLLLIAFIGIYSFRLNAKDLAFRSSASEGQFFFQNYSSSSSTDSTQNKKTKYFIAYDFGEAMFNQFKSLGFEVGVRFKNDHLLRLSYTNLYLSEKHLSTDFAKAVDGENVTGKQVGVELFYDFPVITKGLYIAPSVGYYDNEYTHTILNEKLEKSSFTIGTAISFTETEFFKVKGLYYRLSVPLRFNLDPIIETKLGDTTVNSNLIDNSIWFFVGFQF</sequence>
<evidence type="ECO:0000313" key="2">
    <source>
        <dbReference type="EMBL" id="GAA0877163.1"/>
    </source>
</evidence>
<evidence type="ECO:0008006" key="4">
    <source>
        <dbReference type="Google" id="ProtNLM"/>
    </source>
</evidence>
<dbReference type="EMBL" id="BAAAFI010000001">
    <property type="protein sequence ID" value="GAA0877163.1"/>
    <property type="molecule type" value="Genomic_DNA"/>
</dbReference>
<reference evidence="2 3" key="1">
    <citation type="journal article" date="2019" name="Int. J. Syst. Evol. Microbiol.">
        <title>The Global Catalogue of Microorganisms (GCM) 10K type strain sequencing project: providing services to taxonomists for standard genome sequencing and annotation.</title>
        <authorList>
            <consortium name="The Broad Institute Genomics Platform"/>
            <consortium name="The Broad Institute Genome Sequencing Center for Infectious Disease"/>
            <person name="Wu L."/>
            <person name="Ma J."/>
        </authorList>
    </citation>
    <scope>NUCLEOTIDE SEQUENCE [LARGE SCALE GENOMIC DNA]</scope>
    <source>
        <strain evidence="2 3">JCM 16112</strain>
    </source>
</reference>
<feature type="signal peptide" evidence="1">
    <location>
        <begin position="1"/>
        <end position="20"/>
    </location>
</feature>
<accession>A0ABN1MVX4</accession>
<gene>
    <name evidence="2" type="ORF">GCM10009119_01310</name>
</gene>